<evidence type="ECO:0000259" key="1">
    <source>
        <dbReference type="PROSITE" id="PS51163"/>
    </source>
</evidence>
<dbReference type="PROSITE" id="PS51163">
    <property type="entry name" value="YRDC"/>
    <property type="match status" value="1"/>
</dbReference>
<sequence>MLNIFEDFVMLKLFPKNNPVDRLQEVVRILEDGGVVVYPTGTTYALGCHALKERAVERICRLRGIDPATHPLSVICYDMSAISEYAHISTPVYKAMKRNLPGAFTFVLRGKNKLPKIFRTKKNGEIGIRMPESSILRDVMDLLGAPLMTASLPQLGEGEESFSLIRN</sequence>
<dbReference type="PANTHER" id="PTHR42828">
    <property type="entry name" value="DHBP SYNTHASE RIBB-LIKE ALPHA/BETA DOMAIN-CONTAINING PROTEIN"/>
    <property type="match status" value="1"/>
</dbReference>
<dbReference type="InterPro" id="IPR052532">
    <property type="entry name" value="SUA5_domain"/>
</dbReference>
<gene>
    <name evidence="2" type="ORF">EVA_07881</name>
</gene>
<feature type="domain" description="YrdC-like" evidence="1">
    <location>
        <begin position="20"/>
        <end position="167"/>
    </location>
</feature>
<dbReference type="Pfam" id="PF01300">
    <property type="entry name" value="Sua5_yciO_yrdC"/>
    <property type="match status" value="1"/>
</dbReference>
<reference evidence="2" key="1">
    <citation type="journal article" date="2012" name="PLoS ONE">
        <title>Gene sets for utilization of primary and secondary nutrition supplies in the distal gut of endangered iberian lynx.</title>
        <authorList>
            <person name="Alcaide M."/>
            <person name="Messina E."/>
            <person name="Richter M."/>
            <person name="Bargiela R."/>
            <person name="Peplies J."/>
            <person name="Huws S.A."/>
            <person name="Newbold C.J."/>
            <person name="Golyshin P.N."/>
            <person name="Simon M.A."/>
            <person name="Lopez G."/>
            <person name="Yakimov M.M."/>
            <person name="Ferrer M."/>
        </authorList>
    </citation>
    <scope>NUCLEOTIDE SEQUENCE</scope>
</reference>
<dbReference type="InterPro" id="IPR006070">
    <property type="entry name" value="Sua5-like_dom"/>
</dbReference>
<organism evidence="2">
    <name type="scientific">gut metagenome</name>
    <dbReference type="NCBI Taxonomy" id="749906"/>
    <lineage>
        <taxon>unclassified sequences</taxon>
        <taxon>metagenomes</taxon>
        <taxon>organismal metagenomes</taxon>
    </lineage>
</organism>
<dbReference type="NCBIfam" id="TIGR00057">
    <property type="entry name" value="L-threonylcarbamoyladenylate synthase"/>
    <property type="match status" value="1"/>
</dbReference>
<dbReference type="AlphaFoldDB" id="J9G9Q1"/>
<dbReference type="PANTHER" id="PTHR42828:SF3">
    <property type="entry name" value="THREONYLCARBAMOYL-AMP SYNTHASE"/>
    <property type="match status" value="1"/>
</dbReference>
<accession>J9G9Q1</accession>
<name>J9G9Q1_9ZZZZ</name>
<proteinExistence type="predicted"/>
<dbReference type="GO" id="GO:0003725">
    <property type="term" value="F:double-stranded RNA binding"/>
    <property type="evidence" value="ECO:0007669"/>
    <property type="project" value="InterPro"/>
</dbReference>
<protein>
    <submittedName>
        <fullName evidence="2">Sua5/YciO/YrdC/YwlC family protein</fullName>
    </submittedName>
</protein>
<dbReference type="EMBL" id="AMCI01001952">
    <property type="protein sequence ID" value="EJX04012.1"/>
    <property type="molecule type" value="Genomic_DNA"/>
</dbReference>
<comment type="caution">
    <text evidence="2">The sequence shown here is derived from an EMBL/GenBank/DDBJ whole genome shotgun (WGS) entry which is preliminary data.</text>
</comment>
<evidence type="ECO:0000313" key="2">
    <source>
        <dbReference type="EMBL" id="EJX04012.1"/>
    </source>
</evidence>
<dbReference type="SUPFAM" id="SSF55821">
    <property type="entry name" value="YrdC/RibB"/>
    <property type="match status" value="1"/>
</dbReference>
<dbReference type="Gene3D" id="3.90.870.10">
    <property type="entry name" value="DHBP synthase"/>
    <property type="match status" value="1"/>
</dbReference>
<dbReference type="InterPro" id="IPR017945">
    <property type="entry name" value="DHBP_synth_RibB-like_a/b_dom"/>
</dbReference>